<dbReference type="OrthoDB" id="428577at2759"/>
<proteinExistence type="predicted"/>
<dbReference type="InterPro" id="IPR029071">
    <property type="entry name" value="Ubiquitin-like_domsf"/>
</dbReference>
<accession>A0A0L0HJ22</accession>
<protein>
    <recommendedName>
        <fullName evidence="1">Ubiquitin-like domain-containing protein</fullName>
    </recommendedName>
</protein>
<dbReference type="VEuPathDB" id="FungiDB:SPPG_09178"/>
<dbReference type="InParanoid" id="A0A0L0HJ22"/>
<dbReference type="InterPro" id="IPR000626">
    <property type="entry name" value="Ubiquitin-like_dom"/>
</dbReference>
<gene>
    <name evidence="2" type="ORF">SPPG_09178</name>
</gene>
<dbReference type="SUPFAM" id="SSF54236">
    <property type="entry name" value="Ubiquitin-like"/>
    <property type="match status" value="1"/>
</dbReference>
<dbReference type="STRING" id="645134.A0A0L0HJ22"/>
<keyword evidence="3" id="KW-1185">Reference proteome</keyword>
<reference evidence="2 3" key="1">
    <citation type="submission" date="2009-08" db="EMBL/GenBank/DDBJ databases">
        <title>The Genome Sequence of Spizellomyces punctatus strain DAOM BR117.</title>
        <authorList>
            <consortium name="The Broad Institute Genome Sequencing Platform"/>
            <person name="Russ C."/>
            <person name="Cuomo C."/>
            <person name="Shea T."/>
            <person name="Young S.K."/>
            <person name="Zeng Q."/>
            <person name="Koehrsen M."/>
            <person name="Haas B."/>
            <person name="Borodovsky M."/>
            <person name="Guigo R."/>
            <person name="Alvarado L."/>
            <person name="Berlin A."/>
            <person name="Bochicchio J."/>
            <person name="Borenstein D."/>
            <person name="Chapman S."/>
            <person name="Chen Z."/>
            <person name="Engels R."/>
            <person name="Freedman E."/>
            <person name="Gellesch M."/>
            <person name="Goldberg J."/>
            <person name="Griggs A."/>
            <person name="Gujja S."/>
            <person name="Heiman D."/>
            <person name="Hepburn T."/>
            <person name="Howarth C."/>
            <person name="Jen D."/>
            <person name="Larson L."/>
            <person name="Lewis B."/>
            <person name="Mehta T."/>
            <person name="Park D."/>
            <person name="Pearson M."/>
            <person name="Roberts A."/>
            <person name="Saif S."/>
            <person name="Shenoy N."/>
            <person name="Sisk P."/>
            <person name="Stolte C."/>
            <person name="Sykes S."/>
            <person name="Thomson T."/>
            <person name="Walk T."/>
            <person name="White J."/>
            <person name="Yandava C."/>
            <person name="Burger G."/>
            <person name="Gray M.W."/>
            <person name="Holland P.W.H."/>
            <person name="King N."/>
            <person name="Lang F.B.F."/>
            <person name="Roger A.J."/>
            <person name="Ruiz-Trillo I."/>
            <person name="Lander E."/>
            <person name="Nusbaum C."/>
        </authorList>
    </citation>
    <scope>NUCLEOTIDE SEQUENCE [LARGE SCALE GENOMIC DNA]</scope>
    <source>
        <strain evidence="2 3">DAOM BR117</strain>
    </source>
</reference>
<organism evidence="2 3">
    <name type="scientific">Spizellomyces punctatus (strain DAOM BR117)</name>
    <dbReference type="NCBI Taxonomy" id="645134"/>
    <lineage>
        <taxon>Eukaryota</taxon>
        <taxon>Fungi</taxon>
        <taxon>Fungi incertae sedis</taxon>
        <taxon>Chytridiomycota</taxon>
        <taxon>Chytridiomycota incertae sedis</taxon>
        <taxon>Chytridiomycetes</taxon>
        <taxon>Spizellomycetales</taxon>
        <taxon>Spizellomycetaceae</taxon>
        <taxon>Spizellomyces</taxon>
    </lineage>
</organism>
<dbReference type="EMBL" id="KQ257455">
    <property type="protein sequence ID" value="KND01087.1"/>
    <property type="molecule type" value="Genomic_DNA"/>
</dbReference>
<name>A0A0L0HJ22_SPIPD</name>
<dbReference type="PROSITE" id="PS50053">
    <property type="entry name" value="UBIQUITIN_2"/>
    <property type="match status" value="1"/>
</dbReference>
<dbReference type="GeneID" id="27692303"/>
<evidence type="ECO:0000313" key="2">
    <source>
        <dbReference type="EMBL" id="KND01087.1"/>
    </source>
</evidence>
<dbReference type="CDD" id="cd17039">
    <property type="entry name" value="Ubl_ubiquitin_like"/>
    <property type="match status" value="1"/>
</dbReference>
<dbReference type="OMA" id="EVWHAHI"/>
<dbReference type="Gene3D" id="3.10.20.90">
    <property type="entry name" value="Phosphatidylinositol 3-kinase Catalytic Subunit, Chain A, domain 1"/>
    <property type="match status" value="1"/>
</dbReference>
<dbReference type="SMART" id="SM00213">
    <property type="entry name" value="UBQ"/>
    <property type="match status" value="1"/>
</dbReference>
<dbReference type="AlphaFoldDB" id="A0A0L0HJ22"/>
<dbReference type="Proteomes" id="UP000053201">
    <property type="component" value="Unassembled WGS sequence"/>
</dbReference>
<dbReference type="RefSeq" id="XP_016609126.1">
    <property type="nucleotide sequence ID" value="XM_016757335.1"/>
</dbReference>
<evidence type="ECO:0000313" key="3">
    <source>
        <dbReference type="Proteomes" id="UP000053201"/>
    </source>
</evidence>
<dbReference type="eggNOG" id="ENOG502SFUD">
    <property type="taxonomic scope" value="Eukaryota"/>
</dbReference>
<dbReference type="Pfam" id="PF00240">
    <property type="entry name" value="ubiquitin"/>
    <property type="match status" value="1"/>
</dbReference>
<sequence>MMVKDNNKKGQMPVDIPSPLITDLATLESRLGRIDYRLIVSRLMRCHDFTLPVSMSIVTEYLRFLILKASVQDYDGTELSPSPYVELAWHCHILDTNRYGAECEAFCGKVIGHNPDEDFAERPERFNRTCQLYLSNFHQKPKEEIWPAADNVQNLDSDTQKTNTKRKREAKKAFRIFVKTVDGKRFEFKVRKSDSVNLLKDMLSCEAWMETDMTLMFAERQLEDDKLLSYYGIGPESELVAIDSVRSSNSSDGW</sequence>
<evidence type="ECO:0000259" key="1">
    <source>
        <dbReference type="PROSITE" id="PS50053"/>
    </source>
</evidence>
<feature type="domain" description="Ubiquitin-like" evidence="1">
    <location>
        <begin position="174"/>
        <end position="248"/>
    </location>
</feature>